<dbReference type="Gene3D" id="3.30.230.70">
    <property type="entry name" value="GHMP Kinase, N-terminal domain"/>
    <property type="match status" value="1"/>
</dbReference>
<keyword evidence="5" id="KW-0698">rRNA processing</keyword>
<evidence type="ECO:0000256" key="9">
    <source>
        <dbReference type="SAM" id="MobiDB-lite"/>
    </source>
</evidence>
<dbReference type="AlphaFoldDB" id="A0A182HHJ9"/>
<dbReference type="InterPro" id="IPR001247">
    <property type="entry name" value="ExoRNase_PH_dom1"/>
</dbReference>
<dbReference type="GO" id="GO:0000176">
    <property type="term" value="C:nuclear exosome (RNase complex)"/>
    <property type="evidence" value="ECO:0007669"/>
    <property type="project" value="TreeGrafter"/>
</dbReference>
<dbReference type="PANTHER" id="PTHR11953">
    <property type="entry name" value="EXOSOME COMPLEX COMPONENT"/>
    <property type="match status" value="1"/>
</dbReference>
<dbReference type="InterPro" id="IPR020568">
    <property type="entry name" value="Ribosomal_Su5_D2-typ_SF"/>
</dbReference>
<evidence type="ECO:0000256" key="6">
    <source>
        <dbReference type="ARBA" id="ARBA00022835"/>
    </source>
</evidence>
<name>A0A182HHJ9_ANOAR</name>
<dbReference type="Pfam" id="PF01138">
    <property type="entry name" value="RNase_PH"/>
    <property type="match status" value="1"/>
</dbReference>
<dbReference type="CDD" id="cd11371">
    <property type="entry name" value="RNase_PH_MTR3"/>
    <property type="match status" value="1"/>
</dbReference>
<keyword evidence="6" id="KW-0271">Exosome</keyword>
<comment type="subcellular location">
    <subcellularLocation>
        <location evidence="2">Cytoplasm</location>
    </subcellularLocation>
    <subcellularLocation>
        <location evidence="1">Nucleus</location>
    </subcellularLocation>
</comment>
<dbReference type="GO" id="GO:0006364">
    <property type="term" value="P:rRNA processing"/>
    <property type="evidence" value="ECO:0007669"/>
    <property type="project" value="UniProtKB-KW"/>
</dbReference>
<dbReference type="GO" id="GO:0071028">
    <property type="term" value="P:nuclear mRNA surveillance"/>
    <property type="evidence" value="ECO:0007669"/>
    <property type="project" value="TreeGrafter"/>
</dbReference>
<dbReference type="GO" id="GO:0000177">
    <property type="term" value="C:cytoplasmic exosome (RNase complex)"/>
    <property type="evidence" value="ECO:0007669"/>
    <property type="project" value="TreeGrafter"/>
</dbReference>
<protein>
    <submittedName>
        <fullName evidence="12">Uncharacterized protein</fullName>
    </submittedName>
</protein>
<evidence type="ECO:0000313" key="13">
    <source>
        <dbReference type="Proteomes" id="UP000075840"/>
    </source>
</evidence>
<keyword evidence="8" id="KW-0539">Nucleus</keyword>
<reference evidence="12" key="1">
    <citation type="submission" date="2022-08" db="UniProtKB">
        <authorList>
            <consortium name="EnsemblMetazoa"/>
        </authorList>
    </citation>
    <scope>IDENTIFICATION</scope>
    <source>
        <strain evidence="12">Dongola</strain>
    </source>
</reference>
<dbReference type="FunFam" id="3.30.230.70:FF:000015">
    <property type="entry name" value="Exosome complex component RRP41-like"/>
    <property type="match status" value="1"/>
</dbReference>
<comment type="similarity">
    <text evidence="3">Belongs to the RNase PH family.</text>
</comment>
<dbReference type="GO" id="GO:0016075">
    <property type="term" value="P:rRNA catabolic process"/>
    <property type="evidence" value="ECO:0007669"/>
    <property type="project" value="TreeGrafter"/>
</dbReference>
<dbReference type="Proteomes" id="UP000075840">
    <property type="component" value="Unassembled WGS sequence"/>
</dbReference>
<dbReference type="GO" id="GO:0071051">
    <property type="term" value="P:poly(A)-dependent snoRNA 3'-end processing"/>
    <property type="evidence" value="ECO:0007669"/>
    <property type="project" value="TreeGrafter"/>
</dbReference>
<dbReference type="GeneID" id="120899953"/>
<dbReference type="GO" id="GO:0003723">
    <property type="term" value="F:RNA binding"/>
    <property type="evidence" value="ECO:0007669"/>
    <property type="project" value="UniProtKB-KW"/>
</dbReference>
<evidence type="ECO:0000256" key="8">
    <source>
        <dbReference type="ARBA" id="ARBA00023242"/>
    </source>
</evidence>
<evidence type="ECO:0000313" key="12">
    <source>
        <dbReference type="EnsemblMetazoa" id="AARA000702-PA"/>
    </source>
</evidence>
<dbReference type="VEuPathDB" id="VectorBase:AARA000702"/>
<dbReference type="SUPFAM" id="SSF55666">
    <property type="entry name" value="Ribonuclease PH domain 2-like"/>
    <property type="match status" value="1"/>
</dbReference>
<dbReference type="Pfam" id="PF03725">
    <property type="entry name" value="RNase_PH_C"/>
    <property type="match status" value="1"/>
</dbReference>
<dbReference type="EnsemblMetazoa" id="AARA000702-RA">
    <property type="protein sequence ID" value="AARA000702-PA"/>
    <property type="gene ID" value="AARA000702"/>
</dbReference>
<dbReference type="GO" id="GO:0034475">
    <property type="term" value="P:U4 snRNA 3'-end processing"/>
    <property type="evidence" value="ECO:0007669"/>
    <property type="project" value="TreeGrafter"/>
</dbReference>
<dbReference type="KEGG" id="aara:120899953"/>
<dbReference type="PANTHER" id="PTHR11953:SF2">
    <property type="entry name" value="EXOSOME COMPLEX COMPONENT MTR3"/>
    <property type="match status" value="1"/>
</dbReference>
<organism evidence="12 13">
    <name type="scientific">Anopheles arabiensis</name>
    <name type="common">Mosquito</name>
    <dbReference type="NCBI Taxonomy" id="7173"/>
    <lineage>
        <taxon>Eukaryota</taxon>
        <taxon>Metazoa</taxon>
        <taxon>Ecdysozoa</taxon>
        <taxon>Arthropoda</taxon>
        <taxon>Hexapoda</taxon>
        <taxon>Insecta</taxon>
        <taxon>Pterygota</taxon>
        <taxon>Neoptera</taxon>
        <taxon>Endopterygota</taxon>
        <taxon>Diptera</taxon>
        <taxon>Nematocera</taxon>
        <taxon>Culicoidea</taxon>
        <taxon>Culicidae</taxon>
        <taxon>Anophelinae</taxon>
        <taxon>Anopheles</taxon>
    </lineage>
</organism>
<evidence type="ECO:0000256" key="2">
    <source>
        <dbReference type="ARBA" id="ARBA00004496"/>
    </source>
</evidence>
<dbReference type="InterPro" id="IPR027408">
    <property type="entry name" value="PNPase/RNase_PH_dom_sf"/>
</dbReference>
<keyword evidence="4" id="KW-0963">Cytoplasm</keyword>
<keyword evidence="7" id="KW-0694">RNA-binding</keyword>
<dbReference type="SUPFAM" id="SSF54211">
    <property type="entry name" value="Ribosomal protein S5 domain 2-like"/>
    <property type="match status" value="1"/>
</dbReference>
<evidence type="ECO:0000256" key="3">
    <source>
        <dbReference type="ARBA" id="ARBA00006678"/>
    </source>
</evidence>
<evidence type="ECO:0000259" key="11">
    <source>
        <dbReference type="Pfam" id="PF03725"/>
    </source>
</evidence>
<feature type="region of interest" description="Disordered" evidence="9">
    <location>
        <begin position="278"/>
        <end position="308"/>
    </location>
</feature>
<proteinExistence type="inferred from homology"/>
<evidence type="ECO:0000259" key="10">
    <source>
        <dbReference type="Pfam" id="PF01138"/>
    </source>
</evidence>
<accession>A0A182HHJ9</accession>
<dbReference type="InterPro" id="IPR036345">
    <property type="entry name" value="ExoRNase_PH_dom2_sf"/>
</dbReference>
<feature type="compositionally biased region" description="Acidic residues" evidence="9">
    <location>
        <begin position="278"/>
        <end position="292"/>
    </location>
</feature>
<dbReference type="RefSeq" id="XP_040162284.1">
    <property type="nucleotide sequence ID" value="XM_040306350.1"/>
</dbReference>
<dbReference type="InterPro" id="IPR015847">
    <property type="entry name" value="ExoRNase_PH_dom2"/>
</dbReference>
<dbReference type="EMBL" id="APCN01002419">
    <property type="status" value="NOT_ANNOTATED_CDS"/>
    <property type="molecule type" value="Genomic_DNA"/>
</dbReference>
<dbReference type="VEuPathDB" id="VectorBase:AARA21_009329"/>
<evidence type="ECO:0000256" key="4">
    <source>
        <dbReference type="ARBA" id="ARBA00022490"/>
    </source>
</evidence>
<dbReference type="GO" id="GO:0005730">
    <property type="term" value="C:nucleolus"/>
    <property type="evidence" value="ECO:0007669"/>
    <property type="project" value="TreeGrafter"/>
</dbReference>
<dbReference type="InterPro" id="IPR050080">
    <property type="entry name" value="RNase_PH"/>
</dbReference>
<feature type="domain" description="Exoribonuclease phosphorolytic" evidence="10">
    <location>
        <begin position="51"/>
        <end position="179"/>
    </location>
</feature>
<evidence type="ECO:0000256" key="5">
    <source>
        <dbReference type="ARBA" id="ARBA00022552"/>
    </source>
</evidence>
<evidence type="ECO:0000256" key="7">
    <source>
        <dbReference type="ARBA" id="ARBA00022884"/>
    </source>
</evidence>
<evidence type="ECO:0000256" key="1">
    <source>
        <dbReference type="ARBA" id="ARBA00004123"/>
    </source>
</evidence>
<keyword evidence="13" id="KW-1185">Reference proteome</keyword>
<feature type="domain" description="Exoribonuclease phosphorolytic" evidence="11">
    <location>
        <begin position="182"/>
        <end position="210"/>
    </location>
</feature>
<sequence>MPQDTKRINGPEFTRSYRIHCKANAPKPFDERLQEALGKDGKRKDGRRLQESRKYYAKIGVVSTAKGSAYVELGNTKVIVSVFDPREIPKQNKFCELGELFCDLKFSPFAPAVRKTHQTDARERSMTAALTSALNPSVCRHLFPNLQIDVFANVLEDDGSALAVAITAAGLALGDACVPMFDIVTAATAGVLGDRVVMDPTAEEEALCLAGHTEENHGLVMLAKLPTLDQVPEIWQYGFVDVELLWDTCKQLNAACGDLVPVVQHLLVSKVKTHLQELELESDEEEEAEQDKEEGAAEASTQGSGEDR</sequence>